<evidence type="ECO:0000256" key="8">
    <source>
        <dbReference type="ARBA" id="ARBA00022777"/>
    </source>
</evidence>
<sequence>MRLDIYIYYFFKAITLLASLGAFSLGIYAYTKYRGNPGVNAYIGYCICIGIYTFARAFVSTSESIEEYRFWWYFSHLTIPYFAVFWLITTMHYCRLDHYLNKKSITALFIVPFIISVLFYTNNYHHWVYSNITFHLNGSFVYAIKERNWANALLAYYQNFCFLTGFIMLFRLQHKIGASHRQSITYMILGPVIPTLGNLVNLAKMIPPQIELAPVLTFFTVLLHSKVLFRSHFFEFIPVAHEKVLNSIREGIIILDSADRIIEYNPAAAVFFPQLRSAPIGQPLGHVLTDYPALIRQVALGNTDTDINIANHPNPSYLSSRLSPIRLHGAQWGKVISLSDITEKNRALTLADEANRAKSDFLAMMSHGIRTPMNGIIGMNNLMLETKLTPEQREYAVLIHESSGVLLNVINDILDFSKVESGKFELEHIPFNIHTTITGTANLLASKATEKGITLSVSIAPDIPPVLEGDPTRLRQVLFNLIGNALKFTHSGQVTILADLKSSDGTSRWIDFSVIDTGIGMSPETMANLFTPFVQADTSTARVYGGSGLGLAISKNLVHLMGGDISVSSEIDKGSTFRFSIPFEVPNHSERSSLVELDASPTKNITIAPREMTAPGEKFAGTVLLVEDNQVNQKLAQILLRKLGLTVIVADNGKQALKAHQDRNYDLIFMDCQMPELDGFQTTGIIRDAETVTHRHVPIIAMTAMAMQGDRERCIAAGMDDYIPKPLNKYHLVSMIKRWLPHGPEAS</sequence>
<dbReference type="Gene3D" id="3.40.50.2300">
    <property type="match status" value="1"/>
</dbReference>
<reference evidence="19 20" key="1">
    <citation type="submission" date="2019-03" db="EMBL/GenBank/DDBJ databases">
        <title>Genomic Encyclopedia of Type Strains, Phase IV (KMG-IV): sequencing the most valuable type-strain genomes for metagenomic binning, comparative biology and taxonomic classification.</title>
        <authorList>
            <person name="Goeker M."/>
        </authorList>
    </citation>
    <scope>NUCLEOTIDE SEQUENCE [LARGE SCALE GENOMIC DNA]</scope>
    <source>
        <strain evidence="19 20">DSM 11170</strain>
    </source>
</reference>
<feature type="transmembrane region" description="Helical" evidence="16">
    <location>
        <begin position="71"/>
        <end position="93"/>
    </location>
</feature>
<evidence type="ECO:0000259" key="18">
    <source>
        <dbReference type="PROSITE" id="PS50110"/>
    </source>
</evidence>
<evidence type="ECO:0000313" key="19">
    <source>
        <dbReference type="EMBL" id="TCP69001.1"/>
    </source>
</evidence>
<dbReference type="SMART" id="SM00448">
    <property type="entry name" value="REC"/>
    <property type="match status" value="1"/>
</dbReference>
<dbReference type="SMART" id="SM00388">
    <property type="entry name" value="HisKA"/>
    <property type="match status" value="1"/>
</dbReference>
<feature type="transmembrane region" description="Helical" evidence="16">
    <location>
        <begin position="42"/>
        <end position="59"/>
    </location>
</feature>
<dbReference type="Pfam" id="PF00512">
    <property type="entry name" value="HisKA"/>
    <property type="match status" value="1"/>
</dbReference>
<evidence type="ECO:0000256" key="13">
    <source>
        <dbReference type="ARBA" id="ARBA00068150"/>
    </source>
</evidence>
<dbReference type="SMART" id="SM00387">
    <property type="entry name" value="HATPase_c"/>
    <property type="match status" value="1"/>
</dbReference>
<keyword evidence="5 15" id="KW-0597">Phosphoprotein</keyword>
<comment type="function">
    <text evidence="11">May play the central regulatory role in sporulation. It may be an element of the effector pathway responsible for the activation of sporulation genes in response to nutritional stress. Spo0A may act in concert with spo0H (a sigma factor) to control the expression of some genes that are critical to the sporulation process.</text>
</comment>
<dbReference type="PROSITE" id="PS50110">
    <property type="entry name" value="RESPONSE_REGULATORY"/>
    <property type="match status" value="1"/>
</dbReference>
<evidence type="ECO:0000256" key="12">
    <source>
        <dbReference type="ARBA" id="ARBA00064003"/>
    </source>
</evidence>
<dbReference type="InterPro" id="IPR000014">
    <property type="entry name" value="PAS"/>
</dbReference>
<evidence type="ECO:0000256" key="2">
    <source>
        <dbReference type="ARBA" id="ARBA00006402"/>
    </source>
</evidence>
<evidence type="ECO:0000256" key="10">
    <source>
        <dbReference type="ARBA" id="ARBA00023012"/>
    </source>
</evidence>
<dbReference type="CDD" id="cd00130">
    <property type="entry name" value="PAS"/>
    <property type="match status" value="1"/>
</dbReference>
<dbReference type="Pfam" id="PF00989">
    <property type="entry name" value="PAS"/>
    <property type="match status" value="1"/>
</dbReference>
<feature type="transmembrane region" description="Helical" evidence="16">
    <location>
        <begin position="105"/>
        <end position="121"/>
    </location>
</feature>
<dbReference type="InterPro" id="IPR005467">
    <property type="entry name" value="His_kinase_dom"/>
</dbReference>
<dbReference type="EMBL" id="SLXT01000001">
    <property type="protein sequence ID" value="TCP69001.1"/>
    <property type="molecule type" value="Genomic_DNA"/>
</dbReference>
<evidence type="ECO:0000313" key="20">
    <source>
        <dbReference type="Proteomes" id="UP000294813"/>
    </source>
</evidence>
<dbReference type="Gene3D" id="3.30.450.20">
    <property type="entry name" value="PAS domain"/>
    <property type="match status" value="1"/>
</dbReference>
<evidence type="ECO:0000256" key="11">
    <source>
        <dbReference type="ARBA" id="ARBA00024867"/>
    </source>
</evidence>
<gene>
    <name evidence="19" type="ORF">EDD73_101169</name>
</gene>
<evidence type="ECO:0000256" key="4">
    <source>
        <dbReference type="ARBA" id="ARBA00018672"/>
    </source>
</evidence>
<dbReference type="Pfam" id="PF16927">
    <property type="entry name" value="HisKA_7TM"/>
    <property type="match status" value="1"/>
</dbReference>
<dbReference type="GO" id="GO:0005524">
    <property type="term" value="F:ATP binding"/>
    <property type="evidence" value="ECO:0007669"/>
    <property type="project" value="UniProtKB-KW"/>
</dbReference>
<evidence type="ECO:0000256" key="16">
    <source>
        <dbReference type="SAM" id="Phobius"/>
    </source>
</evidence>
<dbReference type="CDD" id="cd16922">
    <property type="entry name" value="HATPase_EvgS-ArcB-TorS-like"/>
    <property type="match status" value="1"/>
</dbReference>
<dbReference type="AlphaFoldDB" id="A0A4R2S9A7"/>
<accession>A0A4R2S9A7</accession>
<comment type="similarity">
    <text evidence="2">In the N-terminal section; belongs to the phytochrome family.</text>
</comment>
<dbReference type="PROSITE" id="PS50109">
    <property type="entry name" value="HIS_KIN"/>
    <property type="match status" value="1"/>
</dbReference>
<evidence type="ECO:0000256" key="15">
    <source>
        <dbReference type="PROSITE-ProRule" id="PRU00169"/>
    </source>
</evidence>
<keyword evidence="16" id="KW-1133">Transmembrane helix</keyword>
<dbReference type="Pfam" id="PF00072">
    <property type="entry name" value="Response_reg"/>
    <property type="match status" value="1"/>
</dbReference>
<dbReference type="RefSeq" id="WP_207668765.1">
    <property type="nucleotide sequence ID" value="NZ_SLXT01000001.1"/>
</dbReference>
<feature type="domain" description="Response regulatory" evidence="18">
    <location>
        <begin position="622"/>
        <end position="740"/>
    </location>
</feature>
<dbReference type="Proteomes" id="UP000294813">
    <property type="component" value="Unassembled WGS sequence"/>
</dbReference>
<feature type="transmembrane region" description="Helical" evidence="16">
    <location>
        <begin position="6"/>
        <end position="30"/>
    </location>
</feature>
<keyword evidence="16" id="KW-0472">Membrane</keyword>
<feature type="modified residue" description="4-aspartylphosphate" evidence="15">
    <location>
        <position position="671"/>
    </location>
</feature>
<dbReference type="InterPro" id="IPR004358">
    <property type="entry name" value="Sig_transdc_His_kin-like_C"/>
</dbReference>
<dbReference type="SUPFAM" id="SSF55785">
    <property type="entry name" value="PYP-like sensor domain (PAS domain)"/>
    <property type="match status" value="1"/>
</dbReference>
<keyword evidence="8" id="KW-0418">Kinase</keyword>
<proteinExistence type="inferred from homology"/>
<dbReference type="FunFam" id="3.30.565.10:FF:000010">
    <property type="entry name" value="Sensor histidine kinase RcsC"/>
    <property type="match status" value="1"/>
</dbReference>
<evidence type="ECO:0000259" key="17">
    <source>
        <dbReference type="PROSITE" id="PS50109"/>
    </source>
</evidence>
<keyword evidence="10" id="KW-0902">Two-component regulatory system</keyword>
<dbReference type="GO" id="GO:0000155">
    <property type="term" value="F:phosphorelay sensor kinase activity"/>
    <property type="evidence" value="ECO:0007669"/>
    <property type="project" value="InterPro"/>
</dbReference>
<evidence type="ECO:0000256" key="7">
    <source>
        <dbReference type="ARBA" id="ARBA00022741"/>
    </source>
</evidence>
<dbReference type="CDD" id="cd17546">
    <property type="entry name" value="REC_hyHK_CKI1_RcsC-like"/>
    <property type="match status" value="1"/>
</dbReference>
<dbReference type="InterPro" id="IPR011006">
    <property type="entry name" value="CheY-like_superfamily"/>
</dbReference>
<evidence type="ECO:0000256" key="9">
    <source>
        <dbReference type="ARBA" id="ARBA00022840"/>
    </source>
</evidence>
<evidence type="ECO:0000256" key="5">
    <source>
        <dbReference type="ARBA" id="ARBA00022553"/>
    </source>
</evidence>
<dbReference type="Pfam" id="PF02518">
    <property type="entry name" value="HATPase_c"/>
    <property type="match status" value="1"/>
</dbReference>
<protein>
    <recommendedName>
        <fullName evidence="14">Circadian input-output histidine kinase CikA</fullName>
        <ecNumber evidence="3">2.7.13.3</ecNumber>
    </recommendedName>
    <alternativeName>
        <fullName evidence="13">Sensory/regulatory protein RpfC</fullName>
    </alternativeName>
    <alternativeName>
        <fullName evidence="4">Stage 0 sporulation protein A homolog</fullName>
    </alternativeName>
</protein>
<comment type="subunit">
    <text evidence="12">At low DSF concentrations, interacts with RpfF.</text>
</comment>
<evidence type="ECO:0000256" key="14">
    <source>
        <dbReference type="ARBA" id="ARBA00074306"/>
    </source>
</evidence>
<dbReference type="PRINTS" id="PR00344">
    <property type="entry name" value="BCTRLSENSOR"/>
</dbReference>
<feature type="domain" description="Histidine kinase" evidence="17">
    <location>
        <begin position="364"/>
        <end position="585"/>
    </location>
</feature>
<dbReference type="GO" id="GO:0006355">
    <property type="term" value="P:regulation of DNA-templated transcription"/>
    <property type="evidence" value="ECO:0007669"/>
    <property type="project" value="InterPro"/>
</dbReference>
<dbReference type="InterPro" id="IPR036890">
    <property type="entry name" value="HATPase_C_sf"/>
</dbReference>
<comment type="catalytic activity">
    <reaction evidence="1">
        <text>ATP + protein L-histidine = ADP + protein N-phospho-L-histidine.</text>
        <dbReference type="EC" id="2.7.13.3"/>
    </reaction>
</comment>
<keyword evidence="9" id="KW-0067">ATP-binding</keyword>
<evidence type="ECO:0000256" key="3">
    <source>
        <dbReference type="ARBA" id="ARBA00012438"/>
    </source>
</evidence>
<keyword evidence="6" id="KW-0808">Transferase</keyword>
<comment type="caution">
    <text evidence="19">The sequence shown here is derived from an EMBL/GenBank/DDBJ whole genome shotgun (WGS) entry which is preliminary data.</text>
</comment>
<evidence type="ECO:0000256" key="1">
    <source>
        <dbReference type="ARBA" id="ARBA00000085"/>
    </source>
</evidence>
<keyword evidence="16" id="KW-0812">Transmembrane</keyword>
<dbReference type="InterPro" id="IPR003661">
    <property type="entry name" value="HisK_dim/P_dom"/>
</dbReference>
<dbReference type="SUPFAM" id="SSF52172">
    <property type="entry name" value="CheY-like"/>
    <property type="match status" value="1"/>
</dbReference>
<dbReference type="PANTHER" id="PTHR45339">
    <property type="entry name" value="HYBRID SIGNAL TRANSDUCTION HISTIDINE KINASE J"/>
    <property type="match status" value="1"/>
</dbReference>
<keyword evidence="7" id="KW-0547">Nucleotide-binding</keyword>
<dbReference type="InterPro" id="IPR003594">
    <property type="entry name" value="HATPase_dom"/>
</dbReference>
<dbReference type="CDD" id="cd00082">
    <property type="entry name" value="HisKA"/>
    <property type="match status" value="1"/>
</dbReference>
<dbReference type="PANTHER" id="PTHR45339:SF1">
    <property type="entry name" value="HYBRID SIGNAL TRANSDUCTION HISTIDINE KINASE J"/>
    <property type="match status" value="1"/>
</dbReference>
<organism evidence="19 20">
    <name type="scientific">Heliophilum fasciatum</name>
    <dbReference type="NCBI Taxonomy" id="35700"/>
    <lineage>
        <taxon>Bacteria</taxon>
        <taxon>Bacillati</taxon>
        <taxon>Bacillota</taxon>
        <taxon>Clostridia</taxon>
        <taxon>Eubacteriales</taxon>
        <taxon>Heliobacteriaceae</taxon>
        <taxon>Heliophilum</taxon>
    </lineage>
</organism>
<dbReference type="InterPro" id="IPR001789">
    <property type="entry name" value="Sig_transdc_resp-reg_receiver"/>
</dbReference>
<dbReference type="SUPFAM" id="SSF47384">
    <property type="entry name" value="Homodimeric domain of signal transducing histidine kinase"/>
    <property type="match status" value="1"/>
</dbReference>
<dbReference type="InterPro" id="IPR036097">
    <property type="entry name" value="HisK_dim/P_sf"/>
</dbReference>
<dbReference type="SUPFAM" id="SSF55874">
    <property type="entry name" value="ATPase domain of HSP90 chaperone/DNA topoisomerase II/histidine kinase"/>
    <property type="match status" value="1"/>
</dbReference>
<feature type="transmembrane region" description="Helical" evidence="16">
    <location>
        <begin position="154"/>
        <end position="172"/>
    </location>
</feature>
<evidence type="ECO:0000256" key="6">
    <source>
        <dbReference type="ARBA" id="ARBA00022679"/>
    </source>
</evidence>
<dbReference type="Gene3D" id="1.10.287.130">
    <property type="match status" value="1"/>
</dbReference>
<dbReference type="InterPro" id="IPR013767">
    <property type="entry name" value="PAS_fold"/>
</dbReference>
<name>A0A4R2S9A7_9FIRM</name>
<dbReference type="InterPro" id="IPR035965">
    <property type="entry name" value="PAS-like_dom_sf"/>
</dbReference>
<keyword evidence="20" id="KW-1185">Reference proteome</keyword>
<dbReference type="InterPro" id="IPR031621">
    <property type="entry name" value="HisKA_7TM"/>
</dbReference>
<dbReference type="FunFam" id="1.10.287.130:FF:000002">
    <property type="entry name" value="Two-component osmosensing histidine kinase"/>
    <property type="match status" value="1"/>
</dbReference>
<dbReference type="Gene3D" id="3.30.565.10">
    <property type="entry name" value="Histidine kinase-like ATPase, C-terminal domain"/>
    <property type="match status" value="1"/>
</dbReference>
<dbReference type="EC" id="2.7.13.3" evidence="3"/>